<protein>
    <submittedName>
        <fullName evidence="2">Uncharacterized protein</fullName>
    </submittedName>
</protein>
<evidence type="ECO:0000256" key="1">
    <source>
        <dbReference type="SAM" id="MobiDB-lite"/>
    </source>
</evidence>
<sequence>MLSLTLSATATRASLSAPRRVSAPRRRGASVRVHSGGNKKSGEIHEELKEKFTTGGGGYKGFCDYEEIREAIKECDGLDGARLEACYAEFGCDVDKVTEHYAKAAGIDAKKKKADE</sequence>
<feature type="compositionally biased region" description="Low complexity" evidence="1">
    <location>
        <begin position="1"/>
        <end position="21"/>
    </location>
</feature>
<accession>A0A7R9XX80</accession>
<gene>
    <name evidence="2" type="ORF">MPUS1402_LOCUS3945</name>
</gene>
<evidence type="ECO:0000313" key="2">
    <source>
        <dbReference type="EMBL" id="CAD8233797.1"/>
    </source>
</evidence>
<feature type="region of interest" description="Disordered" evidence="1">
    <location>
        <begin position="1"/>
        <end position="45"/>
    </location>
</feature>
<proteinExistence type="predicted"/>
<dbReference type="EMBL" id="HBDY01005176">
    <property type="protein sequence ID" value="CAD8233797.1"/>
    <property type="molecule type" value="Transcribed_RNA"/>
</dbReference>
<organism evidence="2">
    <name type="scientific">Micromonas pusilla</name>
    <name type="common">Picoplanktonic green alga</name>
    <name type="synonym">Chromulina pusilla</name>
    <dbReference type="NCBI Taxonomy" id="38833"/>
    <lineage>
        <taxon>Eukaryota</taxon>
        <taxon>Viridiplantae</taxon>
        <taxon>Chlorophyta</taxon>
        <taxon>Mamiellophyceae</taxon>
        <taxon>Mamiellales</taxon>
        <taxon>Mamiellaceae</taxon>
        <taxon>Micromonas</taxon>
    </lineage>
</organism>
<reference evidence="2" key="1">
    <citation type="submission" date="2021-01" db="EMBL/GenBank/DDBJ databases">
        <authorList>
            <person name="Corre E."/>
            <person name="Pelletier E."/>
            <person name="Niang G."/>
            <person name="Scheremetjew M."/>
            <person name="Finn R."/>
            <person name="Kale V."/>
            <person name="Holt S."/>
            <person name="Cochrane G."/>
            <person name="Meng A."/>
            <person name="Brown T."/>
            <person name="Cohen L."/>
        </authorList>
    </citation>
    <scope>NUCLEOTIDE SEQUENCE</scope>
    <source>
        <strain evidence="2">RCC1614</strain>
    </source>
</reference>
<name>A0A7R9XX80_MICPS</name>
<dbReference type="AlphaFoldDB" id="A0A7R9XX80"/>